<evidence type="ECO:0000256" key="1">
    <source>
        <dbReference type="ARBA" id="ARBA00010587"/>
    </source>
</evidence>
<dbReference type="GO" id="GO:0005344">
    <property type="term" value="F:oxygen carrier activity"/>
    <property type="evidence" value="ECO:0007669"/>
    <property type="project" value="UniProtKB-KW"/>
</dbReference>
<dbReference type="CDD" id="cd12107">
    <property type="entry name" value="Hemerythrin"/>
    <property type="match status" value="1"/>
</dbReference>
<dbReference type="SUPFAM" id="SSF47188">
    <property type="entry name" value="Hemerythrin-like"/>
    <property type="match status" value="1"/>
</dbReference>
<dbReference type="Gene3D" id="1.20.120.50">
    <property type="entry name" value="Hemerythrin-like"/>
    <property type="match status" value="1"/>
</dbReference>
<dbReference type="PANTHER" id="PTHR37164">
    <property type="entry name" value="BACTERIOHEMERYTHRIN"/>
    <property type="match status" value="1"/>
</dbReference>
<dbReference type="InterPro" id="IPR012827">
    <property type="entry name" value="Hemerythrin_metal-bd"/>
</dbReference>
<keyword evidence="7" id="KW-1185">Reference proteome</keyword>
<dbReference type="NCBIfam" id="NF033749">
    <property type="entry name" value="bact_hemeryth"/>
    <property type="match status" value="1"/>
</dbReference>
<dbReference type="PROSITE" id="PS00550">
    <property type="entry name" value="HEMERYTHRINS"/>
    <property type="match status" value="1"/>
</dbReference>
<dbReference type="Pfam" id="PF01814">
    <property type="entry name" value="Hemerythrin"/>
    <property type="match status" value="1"/>
</dbReference>
<evidence type="ECO:0000256" key="4">
    <source>
        <dbReference type="ARBA" id="ARBA00023004"/>
    </source>
</evidence>
<evidence type="ECO:0000256" key="3">
    <source>
        <dbReference type="ARBA" id="ARBA00022723"/>
    </source>
</evidence>
<evidence type="ECO:0000313" key="6">
    <source>
        <dbReference type="EMBL" id="SMF25543.1"/>
    </source>
</evidence>
<accession>A0A1Y6BSB4</accession>
<dbReference type="InterPro" id="IPR050669">
    <property type="entry name" value="Hemerythrin"/>
</dbReference>
<dbReference type="PANTHER" id="PTHR37164:SF1">
    <property type="entry name" value="BACTERIOHEMERYTHRIN"/>
    <property type="match status" value="1"/>
</dbReference>
<proteinExistence type="inferred from homology"/>
<dbReference type="GO" id="GO:0046872">
    <property type="term" value="F:metal ion binding"/>
    <property type="evidence" value="ECO:0007669"/>
    <property type="project" value="UniProtKB-KW"/>
</dbReference>
<dbReference type="OrthoDB" id="7305302at2"/>
<evidence type="ECO:0000256" key="2">
    <source>
        <dbReference type="ARBA" id="ARBA00022621"/>
    </source>
</evidence>
<evidence type="ECO:0000313" key="7">
    <source>
        <dbReference type="Proteomes" id="UP000192907"/>
    </source>
</evidence>
<name>A0A1Y6BSB4_9BACT</name>
<dbReference type="RefSeq" id="WP_132318984.1">
    <property type="nucleotide sequence ID" value="NZ_FWZT01000008.1"/>
</dbReference>
<sequence length="134" mass="15765">MTSFFSWNDSYDLGIDAMNSEHKTLIAMMNRLYEKHEQGAEFDSLKQSVEDLANYTIKHFSDEETYMESINYPELKVHKLIHADLLKKLAKHKEDFLASQTLSPMFFNFLKMWLSAHIQGIDMKYSNFKKENVA</sequence>
<dbReference type="EMBL" id="FWZT01000008">
    <property type="protein sequence ID" value="SMF25543.1"/>
    <property type="molecule type" value="Genomic_DNA"/>
</dbReference>
<dbReference type="Proteomes" id="UP000192907">
    <property type="component" value="Unassembled WGS sequence"/>
</dbReference>
<dbReference type="InterPro" id="IPR016131">
    <property type="entry name" value="Haemerythrin_Fe_BS"/>
</dbReference>
<keyword evidence="4" id="KW-0408">Iron</keyword>
<dbReference type="InterPro" id="IPR012312">
    <property type="entry name" value="Hemerythrin-like"/>
</dbReference>
<reference evidence="7" key="1">
    <citation type="submission" date="2017-04" db="EMBL/GenBank/DDBJ databases">
        <authorList>
            <person name="Varghese N."/>
            <person name="Submissions S."/>
        </authorList>
    </citation>
    <scope>NUCLEOTIDE SEQUENCE [LARGE SCALE GENOMIC DNA]</scope>
    <source>
        <strain evidence="7">RKEM611</strain>
    </source>
</reference>
<dbReference type="InterPro" id="IPR035938">
    <property type="entry name" value="Hemerythrin-like_sf"/>
</dbReference>
<evidence type="ECO:0000259" key="5">
    <source>
        <dbReference type="Pfam" id="PF01814"/>
    </source>
</evidence>
<gene>
    <name evidence="6" type="ORF">SAMN06296036_10881</name>
</gene>
<organism evidence="6 7">
    <name type="scientific">Pseudobacteriovorax antillogorgiicola</name>
    <dbReference type="NCBI Taxonomy" id="1513793"/>
    <lineage>
        <taxon>Bacteria</taxon>
        <taxon>Pseudomonadati</taxon>
        <taxon>Bdellovibrionota</taxon>
        <taxon>Oligoflexia</taxon>
        <taxon>Oligoflexales</taxon>
        <taxon>Pseudobacteriovoracaceae</taxon>
        <taxon>Pseudobacteriovorax</taxon>
    </lineage>
</organism>
<keyword evidence="2" id="KW-0813">Transport</keyword>
<protein>
    <submittedName>
        <fullName evidence="6">Hemerythrin</fullName>
    </submittedName>
</protein>
<comment type="similarity">
    <text evidence="1">Belongs to the hemerythrin family.</text>
</comment>
<dbReference type="STRING" id="1513793.SAMN06296036_10881"/>
<keyword evidence="3" id="KW-0479">Metal-binding</keyword>
<keyword evidence="2" id="KW-0561">Oxygen transport</keyword>
<dbReference type="NCBIfam" id="TIGR02481">
    <property type="entry name" value="hemeryth_dom"/>
    <property type="match status" value="1"/>
</dbReference>
<feature type="domain" description="Hemerythrin-like" evidence="5">
    <location>
        <begin position="14"/>
        <end position="125"/>
    </location>
</feature>
<dbReference type="AlphaFoldDB" id="A0A1Y6BSB4"/>